<keyword evidence="3" id="KW-0863">Zinc-finger</keyword>
<evidence type="ECO:0000256" key="2">
    <source>
        <dbReference type="ARBA" id="ARBA00022723"/>
    </source>
</evidence>
<reference evidence="6" key="1">
    <citation type="submission" date="2021-03" db="EMBL/GenBank/DDBJ databases">
        <authorList>
            <person name="Bekaert M."/>
        </authorList>
    </citation>
    <scope>NUCLEOTIDE SEQUENCE</scope>
</reference>
<protein>
    <recommendedName>
        <fullName evidence="5">B box-type domain-containing protein</fullName>
    </recommendedName>
</protein>
<dbReference type="EMBL" id="CAJPWZ010000155">
    <property type="protein sequence ID" value="CAG2187125.1"/>
    <property type="molecule type" value="Genomic_DNA"/>
</dbReference>
<name>A0A8S3PWU1_MYTED</name>
<evidence type="ECO:0000313" key="7">
    <source>
        <dbReference type="Proteomes" id="UP000683360"/>
    </source>
</evidence>
<evidence type="ECO:0000256" key="4">
    <source>
        <dbReference type="SAM" id="Coils"/>
    </source>
</evidence>
<evidence type="ECO:0000256" key="3">
    <source>
        <dbReference type="PROSITE-ProRule" id="PRU00024"/>
    </source>
</evidence>
<keyword evidence="7" id="KW-1185">Reference proteome</keyword>
<keyword evidence="3" id="KW-0862">Zinc</keyword>
<dbReference type="Gene3D" id="2.120.10.30">
    <property type="entry name" value="TolB, C-terminal domain"/>
    <property type="match status" value="2"/>
</dbReference>
<comment type="cofactor">
    <cofactor evidence="1">
        <name>a divalent metal cation</name>
        <dbReference type="ChEBI" id="CHEBI:60240"/>
    </cofactor>
</comment>
<comment type="caution">
    <text evidence="6">The sequence shown here is derived from an EMBL/GenBank/DDBJ whole genome shotgun (WGS) entry which is preliminary data.</text>
</comment>
<feature type="coiled-coil region" evidence="4">
    <location>
        <begin position="535"/>
        <end position="576"/>
    </location>
</feature>
<dbReference type="CDD" id="cd19776">
    <property type="entry name" value="Bbox2_TRIM25_C-IV"/>
    <property type="match status" value="1"/>
</dbReference>
<dbReference type="InterPro" id="IPR000315">
    <property type="entry name" value="Znf_B-box"/>
</dbReference>
<accession>A0A8S3PWU1</accession>
<gene>
    <name evidence="6" type="ORF">MEDL_2622</name>
</gene>
<dbReference type="CDD" id="cd19757">
    <property type="entry name" value="Bbox1"/>
    <property type="match status" value="1"/>
</dbReference>
<dbReference type="OrthoDB" id="6100019at2759"/>
<dbReference type="PROSITE" id="PS50119">
    <property type="entry name" value="ZF_BBOX"/>
    <property type="match status" value="1"/>
</dbReference>
<dbReference type="AlphaFoldDB" id="A0A8S3PWU1"/>
<evidence type="ECO:0000313" key="6">
    <source>
        <dbReference type="EMBL" id="CAG2187125.1"/>
    </source>
</evidence>
<dbReference type="Pfam" id="PF13359">
    <property type="entry name" value="DDE_Tnp_4"/>
    <property type="match status" value="1"/>
</dbReference>
<dbReference type="PANTHER" id="PTHR23080:SF142">
    <property type="entry name" value="SI:CH211-69L10.4"/>
    <property type="match status" value="1"/>
</dbReference>
<evidence type="ECO:0000259" key="5">
    <source>
        <dbReference type="PROSITE" id="PS50119"/>
    </source>
</evidence>
<feature type="domain" description="B box-type" evidence="5">
    <location>
        <begin position="59"/>
        <end position="104"/>
    </location>
</feature>
<dbReference type="GO" id="GO:0008270">
    <property type="term" value="F:zinc ion binding"/>
    <property type="evidence" value="ECO:0007669"/>
    <property type="project" value="UniProtKB-KW"/>
</dbReference>
<proteinExistence type="predicted"/>
<dbReference type="Gene3D" id="3.30.160.60">
    <property type="entry name" value="Classic Zinc Finger"/>
    <property type="match status" value="1"/>
</dbReference>
<organism evidence="6 7">
    <name type="scientific">Mytilus edulis</name>
    <name type="common">Blue mussel</name>
    <dbReference type="NCBI Taxonomy" id="6550"/>
    <lineage>
        <taxon>Eukaryota</taxon>
        <taxon>Metazoa</taxon>
        <taxon>Spiralia</taxon>
        <taxon>Lophotrochozoa</taxon>
        <taxon>Mollusca</taxon>
        <taxon>Bivalvia</taxon>
        <taxon>Autobranchia</taxon>
        <taxon>Pteriomorphia</taxon>
        <taxon>Mytilida</taxon>
        <taxon>Mytiloidea</taxon>
        <taxon>Mytilidae</taxon>
        <taxon>Mytilinae</taxon>
        <taxon>Mytilus</taxon>
    </lineage>
</organism>
<keyword evidence="4" id="KW-0175">Coiled coil</keyword>
<dbReference type="InterPro" id="IPR027806">
    <property type="entry name" value="HARBI1_dom"/>
</dbReference>
<sequence>MASFIPCGPCGHDGNTRNTEKWCTDCNEGFCNVCEKAHKSLRITRDHNLILIEDYRKIENRNVCIQCEEHGSKLELYCKVHENTICIACFTAKHKECSDAIIPLAEAAKNAKTSTALTDLEHTINETLVNIQKCRKDRETASVRIEIQEKIIKKRIFDTRETINKHLDDLERKLLDELTTTHTSCKSKYGTIQNKLNEMEIEIKRLQEHTSQLKRFAHQTNKEIHDEVKSITKALASGRNYDIEIEIHHGITSLLKDVDYFARVKVDESTINCPFTDSKMDQAQIHVPVRQQVPTRRSVNNTKLRLQKKFTIKRKEKEMYISGCAILANGNVLIADNAGNNVLIEYNEDGLFIRDISVSKNPWDLTVIDTDQIAVSYNTYKYIEIIDLNKITVLKKLRLKNSCRGISYSDEKIYVVVFGVGIVVLDMEGTILNTIQCEMHVYNITTIKDRIYYTVPFADTINCCSTTGNNIWNFKNTSLTTPGGIATDGAQNLFVVGIRSNNLMILQDDGTVSKTLLTNADGLDKPIRLYYNKKTNILLEKCQRYETDNNQLRKQVKLLQVELHATKEENKVLNEKFINTDELLKDKLVEKLTKSNSNVKCFLGLERPRNPTAQSKTWSNYKSKNTFKTLVGITPNGAFSFISDLWTGNISDRSITERSGFIDLIEKGIM</sequence>
<dbReference type="SUPFAM" id="SSF101898">
    <property type="entry name" value="NHL repeat"/>
    <property type="match status" value="1"/>
</dbReference>
<dbReference type="PANTHER" id="PTHR23080">
    <property type="entry name" value="THAP DOMAIN PROTEIN"/>
    <property type="match status" value="1"/>
</dbReference>
<dbReference type="InterPro" id="IPR011042">
    <property type="entry name" value="6-blade_b-propeller_TolB-like"/>
</dbReference>
<dbReference type="Proteomes" id="UP000683360">
    <property type="component" value="Unassembled WGS sequence"/>
</dbReference>
<keyword evidence="2" id="KW-0479">Metal-binding</keyword>
<dbReference type="SUPFAM" id="SSF57845">
    <property type="entry name" value="B-box zinc-binding domain"/>
    <property type="match status" value="1"/>
</dbReference>
<evidence type="ECO:0000256" key="1">
    <source>
        <dbReference type="ARBA" id="ARBA00001968"/>
    </source>
</evidence>
<feature type="coiled-coil region" evidence="4">
    <location>
        <begin position="189"/>
        <end position="216"/>
    </location>
</feature>